<sequence>MNKRSFMLGLMVVASSVLSACGSGENEESAAESGNTITISLMHRYQESNIGKSPEDTAVLDGLKRFREDYPDIEIIEEQLQNEDYSIKAQALAAADDMPDVFIVPGSWMTNFVDNEIVLPLEKELDKRPEWRDGYRAGTLDAGTREGQIYGIPIAAGPTHLIYYNADMFESIGYDQFPASWPDLMDAGDKLAEKGINLFSYGDKSKGYAMSSWISALTDRINGPEWTESILNGDGAKFTDEGFIQGIGIMSELAKAGYLNKDLNSVDNDTMVNYYFEGRSAAFVSGIWSAMNIVNNAPDGIKASTRVAVFPGVENGLGNPLSSSGGAGVYYSVNSGVEAGEKLDAIMTMLDYMTGSDSAKLMAEVGGFPAYDPGDFDTGKLHPVALAAYEASAAADATKIFDLWFDASIVEVLNTGIQGVMAGSRTPEQLAEETQQAYETFLNQP</sequence>
<dbReference type="PROSITE" id="PS51257">
    <property type="entry name" value="PROKAR_LIPOPROTEIN"/>
    <property type="match status" value="1"/>
</dbReference>
<evidence type="ECO:0000256" key="1">
    <source>
        <dbReference type="SAM" id="SignalP"/>
    </source>
</evidence>
<dbReference type="InterPro" id="IPR006059">
    <property type="entry name" value="SBP"/>
</dbReference>
<name>A0ABW8HX12_9BACL</name>
<keyword evidence="3" id="KW-1185">Reference proteome</keyword>
<dbReference type="Proteomes" id="UP001618531">
    <property type="component" value="Unassembled WGS sequence"/>
</dbReference>
<dbReference type="PANTHER" id="PTHR43649">
    <property type="entry name" value="ARABINOSE-BINDING PROTEIN-RELATED"/>
    <property type="match status" value="1"/>
</dbReference>
<dbReference type="Pfam" id="PF01547">
    <property type="entry name" value="SBP_bac_1"/>
    <property type="match status" value="1"/>
</dbReference>
<feature type="signal peptide" evidence="1">
    <location>
        <begin position="1"/>
        <end position="19"/>
    </location>
</feature>
<reference evidence="2 3" key="1">
    <citation type="submission" date="2024-11" db="EMBL/GenBank/DDBJ databases">
        <title>Identification and Characterization of a Novel Fosfomycin Bacillithiol Transferase FosB8 in Paenibacillus illinoisensis.</title>
        <authorList>
            <person name="Lu W."/>
        </authorList>
    </citation>
    <scope>NUCLEOTIDE SEQUENCE [LARGE SCALE GENOMIC DNA]</scope>
    <source>
        <strain evidence="2 3">WP77</strain>
    </source>
</reference>
<feature type="chain" id="PRO_5046009758" evidence="1">
    <location>
        <begin position="20"/>
        <end position="445"/>
    </location>
</feature>
<gene>
    <name evidence="2" type="ORF">ACINKY_18670</name>
</gene>
<accession>A0ABW8HX12</accession>
<keyword evidence="1" id="KW-0732">Signal</keyword>
<dbReference type="Gene3D" id="3.40.190.10">
    <property type="entry name" value="Periplasmic binding protein-like II"/>
    <property type="match status" value="2"/>
</dbReference>
<dbReference type="EMBL" id="JBIYSL010000004">
    <property type="protein sequence ID" value="MFK0524221.1"/>
    <property type="molecule type" value="Genomic_DNA"/>
</dbReference>
<evidence type="ECO:0000313" key="2">
    <source>
        <dbReference type="EMBL" id="MFK0524221.1"/>
    </source>
</evidence>
<dbReference type="RefSeq" id="WP_402876662.1">
    <property type="nucleotide sequence ID" value="NZ_JBIYSL010000004.1"/>
</dbReference>
<comment type="caution">
    <text evidence="2">The sequence shown here is derived from an EMBL/GenBank/DDBJ whole genome shotgun (WGS) entry which is preliminary data.</text>
</comment>
<dbReference type="InterPro" id="IPR050490">
    <property type="entry name" value="Bact_solute-bd_prot1"/>
</dbReference>
<proteinExistence type="predicted"/>
<evidence type="ECO:0000313" key="3">
    <source>
        <dbReference type="Proteomes" id="UP001618531"/>
    </source>
</evidence>
<dbReference type="PANTHER" id="PTHR43649:SF12">
    <property type="entry name" value="DIACETYLCHITOBIOSE BINDING PROTEIN DASA"/>
    <property type="match status" value="1"/>
</dbReference>
<organism evidence="2 3">
    <name type="scientific">Paenibacillus illinoisensis</name>
    <dbReference type="NCBI Taxonomy" id="59845"/>
    <lineage>
        <taxon>Bacteria</taxon>
        <taxon>Bacillati</taxon>
        <taxon>Bacillota</taxon>
        <taxon>Bacilli</taxon>
        <taxon>Bacillales</taxon>
        <taxon>Paenibacillaceae</taxon>
        <taxon>Paenibacillus</taxon>
    </lineage>
</organism>
<protein>
    <submittedName>
        <fullName evidence="2">ABC transporter substrate-binding protein</fullName>
    </submittedName>
</protein>
<dbReference type="SUPFAM" id="SSF53850">
    <property type="entry name" value="Periplasmic binding protein-like II"/>
    <property type="match status" value="1"/>
</dbReference>